<sequence>MAATSSSSGSGSILDVADEELSYGALLGRGLDMGVLMAEYLVRTGPDGVRAMARAVNLATAQDDDFELVETLGAYEHLKSAVGAKQSELACTLGDVVAADRIGRGVRVKNPQWGVGAEVGLALHASQRSGTRFLNRARILTEDLPCTRQGLREGTINSEEAKLIVREVRRLKPVNRRDIDRMLFCETHTCFGQGGAKLREMIRQWALILEPEAEVDLEERAMRERHVEVFQVDPCRVRITGMFPLEYGAALCQVMAREIGRAQAAGDPRTQGQIAADFFFESLTGIGDHTNIPVEVSLVMTDRTLYQGHPEPAVIPGYGYISAARARELFAGNPDNPLDSWVRRLYTAPGTGDLVAMDSKARLFSGGLKRFITLRDRYCRTPYCNGKIEHLDHVVQVSRGGPSTAENAGGRCRRCNAAKEAPDWEEHTVPGDRHTIRITTSSGHPYTSTAPPLPGTRQYNVRPINPADRPPRRE</sequence>
<feature type="compositionally biased region" description="Basic and acidic residues" evidence="1">
    <location>
        <begin position="423"/>
        <end position="435"/>
    </location>
</feature>
<reference evidence="3 4" key="1">
    <citation type="submission" date="2023-07" db="EMBL/GenBank/DDBJ databases">
        <title>Sequencing the genomes of 1000 actinobacteria strains.</title>
        <authorList>
            <person name="Klenk H.-P."/>
        </authorList>
    </citation>
    <scope>NUCLEOTIDE SEQUENCE [LARGE SCALE GENOMIC DNA]</scope>
    <source>
        <strain evidence="3 4">DSM 20167</strain>
    </source>
</reference>
<evidence type="ECO:0000313" key="3">
    <source>
        <dbReference type="EMBL" id="MDR7359356.1"/>
    </source>
</evidence>
<protein>
    <recommendedName>
        <fullName evidence="2">DUF222 domain-containing protein</fullName>
    </recommendedName>
</protein>
<gene>
    <name evidence="3" type="ORF">J2S64_003047</name>
</gene>
<feature type="region of interest" description="Disordered" evidence="1">
    <location>
        <begin position="423"/>
        <end position="474"/>
    </location>
</feature>
<evidence type="ECO:0000259" key="2">
    <source>
        <dbReference type="Pfam" id="PF02720"/>
    </source>
</evidence>
<keyword evidence="4" id="KW-1185">Reference proteome</keyword>
<organism evidence="3 4">
    <name type="scientific">Paeniglutamicibacter sulfureus</name>
    <dbReference type="NCBI Taxonomy" id="43666"/>
    <lineage>
        <taxon>Bacteria</taxon>
        <taxon>Bacillati</taxon>
        <taxon>Actinomycetota</taxon>
        <taxon>Actinomycetes</taxon>
        <taxon>Micrococcales</taxon>
        <taxon>Micrococcaceae</taxon>
        <taxon>Paeniglutamicibacter</taxon>
    </lineage>
</organism>
<dbReference type="Gene3D" id="1.10.30.50">
    <property type="match status" value="1"/>
</dbReference>
<comment type="caution">
    <text evidence="3">The sequence shown here is derived from an EMBL/GenBank/DDBJ whole genome shotgun (WGS) entry which is preliminary data.</text>
</comment>
<dbReference type="Proteomes" id="UP001183817">
    <property type="component" value="Unassembled WGS sequence"/>
</dbReference>
<accession>A0ABU2BL39</accession>
<dbReference type="InterPro" id="IPR003870">
    <property type="entry name" value="DUF222"/>
</dbReference>
<proteinExistence type="predicted"/>
<dbReference type="RefSeq" id="WP_310291855.1">
    <property type="nucleotide sequence ID" value="NZ_BAAAWO010000001.1"/>
</dbReference>
<dbReference type="Pfam" id="PF02720">
    <property type="entry name" value="DUF222"/>
    <property type="match status" value="1"/>
</dbReference>
<feature type="compositionally biased region" description="Polar residues" evidence="1">
    <location>
        <begin position="437"/>
        <end position="450"/>
    </location>
</feature>
<feature type="domain" description="DUF222" evidence="2">
    <location>
        <begin position="115"/>
        <end position="331"/>
    </location>
</feature>
<name>A0ABU2BL39_9MICC</name>
<evidence type="ECO:0000313" key="4">
    <source>
        <dbReference type="Proteomes" id="UP001183817"/>
    </source>
</evidence>
<evidence type="ECO:0000256" key="1">
    <source>
        <dbReference type="SAM" id="MobiDB-lite"/>
    </source>
</evidence>
<dbReference type="EMBL" id="JAVDYI010000001">
    <property type="protein sequence ID" value="MDR7359356.1"/>
    <property type="molecule type" value="Genomic_DNA"/>
</dbReference>